<dbReference type="Proteomes" id="UP000527324">
    <property type="component" value="Unassembled WGS sequence"/>
</dbReference>
<name>A0A7W9F8Z4_9CAUL</name>
<dbReference type="EMBL" id="JACHOQ010000005">
    <property type="protein sequence ID" value="MBB5740636.1"/>
    <property type="molecule type" value="Genomic_DNA"/>
</dbReference>
<reference evidence="2 3" key="1">
    <citation type="submission" date="2020-08" db="EMBL/GenBank/DDBJ databases">
        <title>Genomic Encyclopedia of Type Strains, Phase IV (KMG-IV): sequencing the most valuable type-strain genomes for metagenomic binning, comparative biology and taxonomic classification.</title>
        <authorList>
            <person name="Goeker M."/>
        </authorList>
    </citation>
    <scope>NUCLEOTIDE SEQUENCE [LARGE SCALE GENOMIC DNA]</scope>
    <source>
        <strain evidence="2 3">DSM 4731</strain>
    </source>
</reference>
<keyword evidence="3" id="KW-1185">Reference proteome</keyword>
<sequence>MRLGQEVRSITGSGDAEREAVFARQGARRLAAWEAKRAEPSRGDPPCESPNPVAGCEGVNISVELFSTRDGVLPNLRKRRQ</sequence>
<feature type="region of interest" description="Disordered" evidence="1">
    <location>
        <begin position="33"/>
        <end position="53"/>
    </location>
</feature>
<gene>
    <name evidence="2" type="ORF">GGQ93_002355</name>
</gene>
<protein>
    <submittedName>
        <fullName evidence="2">Uncharacterized protein</fullName>
    </submittedName>
</protein>
<evidence type="ECO:0000313" key="2">
    <source>
        <dbReference type="EMBL" id="MBB5740636.1"/>
    </source>
</evidence>
<organism evidence="2 3">
    <name type="scientific">Brevundimonas aurantiaca</name>
    <dbReference type="NCBI Taxonomy" id="74316"/>
    <lineage>
        <taxon>Bacteria</taxon>
        <taxon>Pseudomonadati</taxon>
        <taxon>Pseudomonadota</taxon>
        <taxon>Alphaproteobacteria</taxon>
        <taxon>Caulobacterales</taxon>
        <taxon>Caulobacteraceae</taxon>
        <taxon>Brevundimonas</taxon>
    </lineage>
</organism>
<dbReference type="AlphaFoldDB" id="A0A7W9F8Z4"/>
<evidence type="ECO:0000313" key="3">
    <source>
        <dbReference type="Proteomes" id="UP000527324"/>
    </source>
</evidence>
<comment type="caution">
    <text evidence="2">The sequence shown here is derived from an EMBL/GenBank/DDBJ whole genome shotgun (WGS) entry which is preliminary data.</text>
</comment>
<evidence type="ECO:0000256" key="1">
    <source>
        <dbReference type="SAM" id="MobiDB-lite"/>
    </source>
</evidence>
<proteinExistence type="predicted"/>
<accession>A0A7W9F8Z4</accession>